<sequence>MSTIFTENIAKTPFTTTKKILSRIKKGSAWMKVNNWLSMAQLITFVGVIIFVISTTSGQTDGELAAYYWMAVGVVTTIFSTTIMLSKTSKNENVFSLITKMGTLYTPTLATLIPIGAMIFILHTIKNTIRKDAEHLPPQFYTFHYLTFFFLFLQIIMLYQFFGGEIKSILSGGAISDPYKWTFVSAFIFFSIISLGSAVELYVIVTRFITDG</sequence>
<dbReference type="AlphaFoldDB" id="A0A6C0C4L8"/>
<reference evidence="2" key="1">
    <citation type="journal article" date="2020" name="Nature">
        <title>Giant virus diversity and host interactions through global metagenomics.</title>
        <authorList>
            <person name="Schulz F."/>
            <person name="Roux S."/>
            <person name="Paez-Espino D."/>
            <person name="Jungbluth S."/>
            <person name="Walsh D.A."/>
            <person name="Denef V.J."/>
            <person name="McMahon K.D."/>
            <person name="Konstantinidis K.T."/>
            <person name="Eloe-Fadrosh E.A."/>
            <person name="Kyrpides N.C."/>
            <person name="Woyke T."/>
        </authorList>
    </citation>
    <scope>NUCLEOTIDE SEQUENCE</scope>
    <source>
        <strain evidence="2">GVMAG-M-3300020185-33</strain>
    </source>
</reference>
<dbReference type="EMBL" id="MN739334">
    <property type="protein sequence ID" value="QHS99041.1"/>
    <property type="molecule type" value="Genomic_DNA"/>
</dbReference>
<accession>A0A6C0C4L8</accession>
<feature type="transmembrane region" description="Helical" evidence="1">
    <location>
        <begin position="104"/>
        <end position="122"/>
    </location>
</feature>
<name>A0A6C0C4L8_9ZZZZ</name>
<feature type="transmembrane region" description="Helical" evidence="1">
    <location>
        <begin position="143"/>
        <end position="162"/>
    </location>
</feature>
<keyword evidence="1" id="KW-0812">Transmembrane</keyword>
<feature type="transmembrane region" description="Helical" evidence="1">
    <location>
        <begin position="182"/>
        <end position="205"/>
    </location>
</feature>
<feature type="transmembrane region" description="Helical" evidence="1">
    <location>
        <begin position="36"/>
        <end position="54"/>
    </location>
</feature>
<evidence type="ECO:0000313" key="2">
    <source>
        <dbReference type="EMBL" id="QHS99041.1"/>
    </source>
</evidence>
<keyword evidence="1" id="KW-0472">Membrane</keyword>
<keyword evidence="1" id="KW-1133">Transmembrane helix</keyword>
<proteinExistence type="predicted"/>
<protein>
    <submittedName>
        <fullName evidence="2">Uncharacterized protein</fullName>
    </submittedName>
</protein>
<feature type="transmembrane region" description="Helical" evidence="1">
    <location>
        <begin position="66"/>
        <end position="84"/>
    </location>
</feature>
<evidence type="ECO:0000256" key="1">
    <source>
        <dbReference type="SAM" id="Phobius"/>
    </source>
</evidence>
<organism evidence="2">
    <name type="scientific">viral metagenome</name>
    <dbReference type="NCBI Taxonomy" id="1070528"/>
    <lineage>
        <taxon>unclassified sequences</taxon>
        <taxon>metagenomes</taxon>
        <taxon>organismal metagenomes</taxon>
    </lineage>
</organism>